<evidence type="ECO:0000313" key="3">
    <source>
        <dbReference type="Proteomes" id="UP000231179"/>
    </source>
</evidence>
<keyword evidence="1" id="KW-1133">Transmembrane helix</keyword>
<feature type="transmembrane region" description="Helical" evidence="1">
    <location>
        <begin position="91"/>
        <end position="119"/>
    </location>
</feature>
<name>A0A1Y0L1P0_9MOLU</name>
<dbReference type="EMBL" id="CP024870">
    <property type="protein sequence ID" value="ATX71274.1"/>
    <property type="molecule type" value="Genomic_DNA"/>
</dbReference>
<evidence type="ECO:0000256" key="1">
    <source>
        <dbReference type="SAM" id="Phobius"/>
    </source>
</evidence>
<keyword evidence="3" id="KW-1185">Reference proteome</keyword>
<proteinExistence type="predicted"/>
<evidence type="ECO:0008006" key="4">
    <source>
        <dbReference type="Google" id="ProtNLM"/>
    </source>
</evidence>
<feature type="transmembrane region" description="Helical" evidence="1">
    <location>
        <begin position="195"/>
        <end position="220"/>
    </location>
</feature>
<reference evidence="2 3" key="1">
    <citation type="submission" date="2017-11" db="EMBL/GenBank/DDBJ databases">
        <title>Complete genome sequence of Spiroplasma clarkii CN-5 (DSM 19994).</title>
        <authorList>
            <person name="Tsai Y.-M."/>
            <person name="Chang A."/>
            <person name="Lo W.-S."/>
            <person name="Kuo C.-H."/>
        </authorList>
    </citation>
    <scope>NUCLEOTIDE SEQUENCE [LARGE SCALE GENOMIC DNA]</scope>
    <source>
        <strain evidence="2 3">CN-5</strain>
    </source>
</reference>
<feature type="transmembrane region" description="Helical" evidence="1">
    <location>
        <begin position="125"/>
        <end position="144"/>
    </location>
</feature>
<accession>A0A1Y0L1P0</accession>
<evidence type="ECO:0000313" key="2">
    <source>
        <dbReference type="EMBL" id="ATX71274.1"/>
    </source>
</evidence>
<feature type="transmembrane region" description="Helical" evidence="1">
    <location>
        <begin position="164"/>
        <end position="189"/>
    </location>
</feature>
<dbReference type="OrthoDB" id="388949at2"/>
<gene>
    <name evidence="2" type="ORF">SCLAR_v1c09720</name>
</gene>
<organism evidence="2 3">
    <name type="scientific">Spiroplasma clarkii</name>
    <dbReference type="NCBI Taxonomy" id="2139"/>
    <lineage>
        <taxon>Bacteria</taxon>
        <taxon>Bacillati</taxon>
        <taxon>Mycoplasmatota</taxon>
        <taxon>Mollicutes</taxon>
        <taxon>Entomoplasmatales</taxon>
        <taxon>Spiroplasmataceae</taxon>
        <taxon>Spiroplasma</taxon>
    </lineage>
</organism>
<dbReference type="Gene3D" id="1.10.1760.20">
    <property type="match status" value="1"/>
</dbReference>
<protein>
    <recommendedName>
        <fullName evidence="4">ECF transporter S component</fullName>
    </recommendedName>
</protein>
<dbReference type="KEGG" id="scla:SCLARK_001407"/>
<keyword evidence="1" id="KW-0472">Membrane</keyword>
<dbReference type="RefSeq" id="WP_100254814.1">
    <property type="nucleotide sequence ID" value="NZ_CP015819.1"/>
</dbReference>
<sequence>MKITDELSKTTQVVDTVEPPVQPITSLDEVDLEKEISKLSKTNRHINFKSETLKLTTVSLLLSMSTAVSLITVIIPLGITNINLGFALKYYVIAISFQVVGVYWGMIIGLLDGFLQFIIWGMSPLFRLTSAIGLALWVFLFWLLNEKIFSTYTTNNKFRRNLGLVLGSMIILTIQPFASSVLTLFRVWIETGSQSYGFVSFVSAWISLMIFDLFAVILFATTTCRIQLIISKIWH</sequence>
<dbReference type="Proteomes" id="UP000231179">
    <property type="component" value="Chromosome"/>
</dbReference>
<feature type="transmembrane region" description="Helical" evidence="1">
    <location>
        <begin position="58"/>
        <end position="79"/>
    </location>
</feature>
<keyword evidence="1" id="KW-0812">Transmembrane</keyword>
<dbReference type="AlphaFoldDB" id="A0A1Y0L1P0"/>